<feature type="region of interest" description="Disordered" evidence="1">
    <location>
        <begin position="213"/>
        <end position="233"/>
    </location>
</feature>
<evidence type="ECO:0000313" key="4">
    <source>
        <dbReference type="Proteomes" id="UP000650511"/>
    </source>
</evidence>
<evidence type="ECO:0000313" key="3">
    <source>
        <dbReference type="EMBL" id="GGI07890.1"/>
    </source>
</evidence>
<feature type="domain" description="Helicase ATP-binding" evidence="2">
    <location>
        <begin position="295"/>
        <end position="509"/>
    </location>
</feature>
<protein>
    <submittedName>
        <fullName evidence="3">Type I restriction endonuclease subunit R</fullName>
    </submittedName>
</protein>
<dbReference type="InterPro" id="IPR027417">
    <property type="entry name" value="P-loop_NTPase"/>
</dbReference>
<dbReference type="InterPro" id="IPR014001">
    <property type="entry name" value="Helicase_ATP-bd"/>
</dbReference>
<dbReference type="InterPro" id="IPR007409">
    <property type="entry name" value="Restrct_endonuc_type1_HsdR_N"/>
</dbReference>
<dbReference type="RefSeq" id="WP_165403858.1">
    <property type="nucleotide sequence ID" value="NZ_BMHA01000010.1"/>
</dbReference>
<dbReference type="GO" id="GO:0005524">
    <property type="term" value="F:ATP binding"/>
    <property type="evidence" value="ECO:0007669"/>
    <property type="project" value="UniProtKB-KW"/>
</dbReference>
<dbReference type="InterPro" id="IPR040980">
    <property type="entry name" value="SWI2_SNF2"/>
</dbReference>
<reference evidence="3" key="2">
    <citation type="submission" date="2020-09" db="EMBL/GenBank/DDBJ databases">
        <authorList>
            <person name="Sun Q."/>
            <person name="Zhou Y."/>
        </authorList>
    </citation>
    <scope>NUCLEOTIDE SEQUENCE</scope>
    <source>
        <strain evidence="3">CGMCC 1.14988</strain>
    </source>
</reference>
<dbReference type="SUPFAM" id="SSF52540">
    <property type="entry name" value="P-loop containing nucleoside triphosphate hydrolases"/>
    <property type="match status" value="1"/>
</dbReference>
<dbReference type="PROSITE" id="PS51192">
    <property type="entry name" value="HELICASE_ATP_BIND_1"/>
    <property type="match status" value="1"/>
</dbReference>
<keyword evidence="3" id="KW-0378">Hydrolase</keyword>
<dbReference type="AlphaFoldDB" id="A0A8J3A9C8"/>
<name>A0A8J3A9C8_9ACTN</name>
<keyword evidence="4" id="KW-1185">Reference proteome</keyword>
<dbReference type="Pfam" id="PF04313">
    <property type="entry name" value="HSDR_N"/>
    <property type="match status" value="1"/>
</dbReference>
<organism evidence="3 4">
    <name type="scientific">Egicoccus halophilus</name>
    <dbReference type="NCBI Taxonomy" id="1670830"/>
    <lineage>
        <taxon>Bacteria</taxon>
        <taxon>Bacillati</taxon>
        <taxon>Actinomycetota</taxon>
        <taxon>Nitriliruptoria</taxon>
        <taxon>Egicoccales</taxon>
        <taxon>Egicoccaceae</taxon>
        <taxon>Egicoccus</taxon>
    </lineage>
</organism>
<dbReference type="EMBL" id="BMHA01000010">
    <property type="protein sequence ID" value="GGI07890.1"/>
    <property type="molecule type" value="Genomic_DNA"/>
</dbReference>
<dbReference type="Proteomes" id="UP000650511">
    <property type="component" value="Unassembled WGS sequence"/>
</dbReference>
<proteinExistence type="predicted"/>
<dbReference type="PANTHER" id="PTHR42927:SF1">
    <property type="entry name" value="HELICASE SUPERFAMILY 1 AND 2 DOMAIN-CONTAINING PROTEIN"/>
    <property type="match status" value="1"/>
</dbReference>
<comment type="caution">
    <text evidence="3">The sequence shown here is derived from an EMBL/GenBank/DDBJ whole genome shotgun (WGS) entry which is preliminary data.</text>
</comment>
<dbReference type="Gene3D" id="3.90.1570.50">
    <property type="match status" value="1"/>
</dbReference>
<keyword evidence="3" id="KW-0540">Nuclease</keyword>
<dbReference type="GO" id="GO:0009307">
    <property type="term" value="P:DNA restriction-modification system"/>
    <property type="evidence" value="ECO:0007669"/>
    <property type="project" value="UniProtKB-KW"/>
</dbReference>
<dbReference type="Gene3D" id="3.40.50.300">
    <property type="entry name" value="P-loop containing nucleotide triphosphate hydrolases"/>
    <property type="match status" value="2"/>
</dbReference>
<dbReference type="GO" id="GO:0009035">
    <property type="term" value="F:type I site-specific deoxyribonuclease activity"/>
    <property type="evidence" value="ECO:0007669"/>
    <property type="project" value="UniProtKB-EC"/>
</dbReference>
<dbReference type="PANTHER" id="PTHR42927">
    <property type="entry name" value="HELICASE SUPERFAMILY 1 AND 2 DOMAIN-CONTAINING PROTEIN"/>
    <property type="match status" value="1"/>
</dbReference>
<evidence type="ECO:0000259" key="2">
    <source>
        <dbReference type="PROSITE" id="PS51192"/>
    </source>
</evidence>
<dbReference type="SMART" id="SM00487">
    <property type="entry name" value="DEXDc"/>
    <property type="match status" value="1"/>
</dbReference>
<dbReference type="InterPro" id="IPR055180">
    <property type="entry name" value="HsdR_RecA-like_helicase_dom_2"/>
</dbReference>
<evidence type="ECO:0000256" key="1">
    <source>
        <dbReference type="SAM" id="MobiDB-lite"/>
    </source>
</evidence>
<reference evidence="3" key="1">
    <citation type="journal article" date="2014" name="Int. J. Syst. Evol. Microbiol.">
        <title>Complete genome sequence of Corynebacterium casei LMG S-19264T (=DSM 44701T), isolated from a smear-ripened cheese.</title>
        <authorList>
            <consortium name="US DOE Joint Genome Institute (JGI-PGF)"/>
            <person name="Walter F."/>
            <person name="Albersmeier A."/>
            <person name="Kalinowski J."/>
            <person name="Ruckert C."/>
        </authorList>
    </citation>
    <scope>NUCLEOTIDE SEQUENCE</scope>
    <source>
        <strain evidence="3">CGMCC 1.14988</strain>
    </source>
</reference>
<dbReference type="GO" id="GO:0003677">
    <property type="term" value="F:DNA binding"/>
    <property type="evidence" value="ECO:0007669"/>
    <property type="project" value="UniProtKB-KW"/>
</dbReference>
<dbReference type="Pfam" id="PF18766">
    <property type="entry name" value="SWI2_SNF2"/>
    <property type="match status" value="1"/>
</dbReference>
<accession>A0A8J3A9C8</accession>
<sequence>MPMHDEGQFQRDIAVEMVAGSGWQQRPAAEVDRATRLLVDDLVGYLEATQPAAVEKFASVAGAGWQQQLADIVAKDLDKEPGRALGLLRGGKKVRGGARFSFCQFKPANDLNADLVAAYEANRLTVVLEAPVRKPDGTWGEVDLALYVNGIPVADAELKNSLTGQLVKQAVRQYRHDRDPSDTLLGFRSVVHFAVDTDAVMMATRLTGPTTRFLPFNRGSSPDGAGGAGNYDPGDGSHKTSYLWRQVWQRDNWLDLLHRFVHVTPADPADPGSTTRMIFPRFHQWDAVRKLEAHARTHGAGQSYLVVHSAGSGKSNTIGWLAHRLTGLTDPAGTDRVFDKVIVITDRRVLDAQLSATVAQFEHASAAGKVVSVDSSRELADALSRPSTRIVVSTLQKFPFAAQLEAIRDAGGGRYAVLIDEAHSSQSGESAKQLKEVLRPADLGAGEEVALAAEEWAVYDDADPVAEAVAASAKARGRPDNVSMFAFTATPKGKTLELFGTRHPDGKLRPFHLYSMRQAIEEGFILDTLRNYTTYATFWKVTTESGAEVEKSKASSAVTKYAVLHPAMIAEKAQVIVEHYRQHVRHRIGGQAKAMVVTRSRLAAVRYKQALDRYIAEQGYDLGVVVAFSGKVQDPDAPEVEHTEASMNGFGETRTVRRFDGDDMHLMVVAEKYQTGFDQPKLHTMYVDKKLDGVAAVQTLGRLNRSRDGKDDTFVLDFVNDRDDIAAAFEPFYDGPVGVPTDDQTLYEVWQRLEDHHVLDEADLDTFAQAWFTSTPDDRTAHPLLHAALAPAEGRFEALDEEQQETFRTALAQFTRMYAFLAQVLPYADEEFEKAYPYAKMLLRRIGARAGTALDLSDELELTHLKLAERGTEDIHLEGGEHDQTAFTGTGQGSLTDDEVALLSEVVDAINDRFGAEVTDDDKIFYQAVGERMSANPELQQQAAVNDEQTFQYAFNDAFMEAVIDAMEHNTDLGKRLLDDPAYANIVKTWMLRYVHRRAAERHDTPELDLETPHGR</sequence>
<keyword evidence="3" id="KW-0255">Endonuclease</keyword>
<gene>
    <name evidence="3" type="primary">hsdR2</name>
    <name evidence="3" type="ORF">GCM10011354_26340</name>
</gene>
<dbReference type="Pfam" id="PF22679">
    <property type="entry name" value="T1R_D3-like"/>
    <property type="match status" value="1"/>
</dbReference>